<evidence type="ECO:0000256" key="2">
    <source>
        <dbReference type="ARBA" id="ARBA00005992"/>
    </source>
</evidence>
<keyword evidence="10" id="KW-1185">Reference proteome</keyword>
<dbReference type="Pfam" id="PF20142">
    <property type="entry name" value="Scaffold"/>
    <property type="match status" value="1"/>
</dbReference>
<proteinExistence type="inferred from homology"/>
<gene>
    <name evidence="9" type="ORF">DMB68_05705</name>
</gene>
<dbReference type="GO" id="GO:0016740">
    <property type="term" value="F:transferase activity"/>
    <property type="evidence" value="ECO:0007669"/>
    <property type="project" value="UniProtKB-KW"/>
</dbReference>
<dbReference type="OrthoDB" id="9778545at2"/>
<dbReference type="Gene3D" id="2.40.440.10">
    <property type="entry name" value="L,D-transpeptidase catalytic domain-like"/>
    <property type="match status" value="1"/>
</dbReference>
<comment type="pathway">
    <text evidence="1 7">Cell wall biogenesis; peptidoglycan biosynthesis.</text>
</comment>
<feature type="active site" description="Nucleophile" evidence="7">
    <location>
        <position position="450"/>
    </location>
</feature>
<dbReference type="PANTHER" id="PTHR41533">
    <property type="entry name" value="L,D-TRANSPEPTIDASE HI_1667-RELATED"/>
    <property type="match status" value="1"/>
</dbReference>
<dbReference type="GO" id="GO:0004180">
    <property type="term" value="F:carboxypeptidase activity"/>
    <property type="evidence" value="ECO:0007669"/>
    <property type="project" value="UniProtKB-ARBA"/>
</dbReference>
<dbReference type="Proteomes" id="UP000247681">
    <property type="component" value="Unassembled WGS sequence"/>
</dbReference>
<comment type="similarity">
    <text evidence="2">Belongs to the YkuD family.</text>
</comment>
<dbReference type="GO" id="GO:0071555">
    <property type="term" value="P:cell wall organization"/>
    <property type="evidence" value="ECO:0007669"/>
    <property type="project" value="UniProtKB-UniRule"/>
</dbReference>
<keyword evidence="6 7" id="KW-0961">Cell wall biogenesis/degradation</keyword>
<sequence length="535" mass="62742">MKNFTLRSVFFIVCFLISSLTFSNNYTFFKNSIEEISNSNKYSAPLIDNAILIAFFKKYPELKKYQTEVTALYKSKSYKSIWYGGNEINEFGHLLYHKLNLISDEGVQINLPYKNKIDEIFDEENPDEKFSESDTEIFISSMYIIYAKHVYEGIDAKTVTDIGWFLPKKKISYESLLDSIVMNPRLMDKNNEVLFSQYYKLHEFLKKYRIIEKNNTWTPISINSPYKDLRPDDTSNTIAQIRQRLFVIGDLQKDSKSNVYDEELMAGILKYKQRYGLTLNYKIMEDHIKQMNEPISNRIKTIMLNMERCRWIPPTLEKGDEYIMVNIPSFMLYYVRNGNYDLVSNVFIGTPLTKTVIFSGKIDRIVFSPYWNVPTSIINNELKLKMAEDKNYLADHNMEWNNGRVRQKPGPKNSLGLVKFMFPNPNDIYLHDSPAKSLFTFEKRIFSHGCINVMKAKELAIAMLKNYPDWTVDKINNAMNGEKETTCMLTKKIPIYIGYFTAWVNREGEINFFPDVYDRDADLGKIMFPKDISFK</sequence>
<dbReference type="InterPro" id="IPR045380">
    <property type="entry name" value="LD_TPept_scaffold_dom"/>
</dbReference>
<feature type="active site" description="Proton donor/acceptor" evidence="7">
    <location>
        <position position="431"/>
    </location>
</feature>
<accession>A0A2V4C5P2</accession>
<organism evidence="9 10">
    <name type="scientific">Flavobacterium hydrophilum</name>
    <dbReference type="NCBI Taxonomy" id="2211445"/>
    <lineage>
        <taxon>Bacteria</taxon>
        <taxon>Pseudomonadati</taxon>
        <taxon>Bacteroidota</taxon>
        <taxon>Flavobacteriia</taxon>
        <taxon>Flavobacteriales</taxon>
        <taxon>Flavobacteriaceae</taxon>
        <taxon>Flavobacterium</taxon>
    </lineage>
</organism>
<evidence type="ECO:0000256" key="3">
    <source>
        <dbReference type="ARBA" id="ARBA00022679"/>
    </source>
</evidence>
<evidence type="ECO:0000256" key="6">
    <source>
        <dbReference type="ARBA" id="ARBA00023316"/>
    </source>
</evidence>
<dbReference type="AlphaFoldDB" id="A0A2V4C5P2"/>
<dbReference type="UniPathway" id="UPA00219"/>
<evidence type="ECO:0000256" key="5">
    <source>
        <dbReference type="ARBA" id="ARBA00022984"/>
    </source>
</evidence>
<dbReference type="SUPFAM" id="SSF141523">
    <property type="entry name" value="L,D-transpeptidase catalytic domain-like"/>
    <property type="match status" value="1"/>
</dbReference>
<reference evidence="9 10" key="1">
    <citation type="submission" date="2018-05" db="EMBL/GenBank/DDBJ databases">
        <title>Flavobacterium sp. strain IMCC34758, incomplete genome.</title>
        <authorList>
            <person name="Joung Y."/>
        </authorList>
    </citation>
    <scope>NUCLEOTIDE SEQUENCE [LARGE SCALE GENOMIC DNA]</scope>
    <source>
        <strain evidence="9 10">IMCC34758</strain>
    </source>
</reference>
<name>A0A2V4C5P2_9FLAO</name>
<dbReference type="PANTHER" id="PTHR41533:SF2">
    <property type="entry name" value="BLR7131 PROTEIN"/>
    <property type="match status" value="1"/>
</dbReference>
<feature type="domain" description="L,D-TPase catalytic" evidence="8">
    <location>
        <begin position="321"/>
        <end position="475"/>
    </location>
</feature>
<evidence type="ECO:0000313" key="10">
    <source>
        <dbReference type="Proteomes" id="UP000247681"/>
    </source>
</evidence>
<dbReference type="GO" id="GO:0008360">
    <property type="term" value="P:regulation of cell shape"/>
    <property type="evidence" value="ECO:0007669"/>
    <property type="project" value="UniProtKB-UniRule"/>
</dbReference>
<protein>
    <submittedName>
        <fullName evidence="9">L,D-transpeptidase</fullName>
    </submittedName>
</protein>
<dbReference type="InterPro" id="IPR052905">
    <property type="entry name" value="LD-transpeptidase_YkuD-like"/>
</dbReference>
<dbReference type="CDD" id="cd16913">
    <property type="entry name" value="YkuD_like"/>
    <property type="match status" value="1"/>
</dbReference>
<dbReference type="EMBL" id="QJHL01000001">
    <property type="protein sequence ID" value="PXY46658.1"/>
    <property type="molecule type" value="Genomic_DNA"/>
</dbReference>
<dbReference type="InterPro" id="IPR038063">
    <property type="entry name" value="Transpep_catalytic_dom"/>
</dbReference>
<dbReference type="Pfam" id="PF03734">
    <property type="entry name" value="YkuD"/>
    <property type="match status" value="1"/>
</dbReference>
<dbReference type="InterPro" id="IPR005490">
    <property type="entry name" value="LD_TPept_cat_dom"/>
</dbReference>
<evidence type="ECO:0000259" key="8">
    <source>
        <dbReference type="PROSITE" id="PS52029"/>
    </source>
</evidence>
<keyword evidence="4 7" id="KW-0133">Cell shape</keyword>
<dbReference type="RefSeq" id="WP_110345664.1">
    <property type="nucleotide sequence ID" value="NZ_QJHL01000001.1"/>
</dbReference>
<keyword evidence="5 7" id="KW-0573">Peptidoglycan synthesis</keyword>
<dbReference type="GO" id="GO:0009252">
    <property type="term" value="P:peptidoglycan biosynthetic process"/>
    <property type="evidence" value="ECO:0007669"/>
    <property type="project" value="UniProtKB-UniPathway"/>
</dbReference>
<evidence type="ECO:0000256" key="1">
    <source>
        <dbReference type="ARBA" id="ARBA00004752"/>
    </source>
</evidence>
<dbReference type="PROSITE" id="PS52029">
    <property type="entry name" value="LD_TPASE"/>
    <property type="match status" value="1"/>
</dbReference>
<evidence type="ECO:0000256" key="4">
    <source>
        <dbReference type="ARBA" id="ARBA00022960"/>
    </source>
</evidence>
<evidence type="ECO:0000256" key="7">
    <source>
        <dbReference type="PROSITE-ProRule" id="PRU01373"/>
    </source>
</evidence>
<evidence type="ECO:0000313" key="9">
    <source>
        <dbReference type="EMBL" id="PXY46658.1"/>
    </source>
</evidence>
<comment type="caution">
    <text evidence="9">The sequence shown here is derived from an EMBL/GenBank/DDBJ whole genome shotgun (WGS) entry which is preliminary data.</text>
</comment>
<keyword evidence="3" id="KW-0808">Transferase</keyword>